<dbReference type="Pfam" id="PF07715">
    <property type="entry name" value="Plug"/>
    <property type="match status" value="1"/>
</dbReference>
<dbReference type="Gene3D" id="2.40.170.20">
    <property type="entry name" value="TonB-dependent receptor, beta-barrel domain"/>
    <property type="match status" value="1"/>
</dbReference>
<dbReference type="InterPro" id="IPR041700">
    <property type="entry name" value="OMP_b-brl_3"/>
</dbReference>
<keyword evidence="7" id="KW-0998">Cell outer membrane</keyword>
<dbReference type="InterPro" id="IPR039426">
    <property type="entry name" value="TonB-dep_rcpt-like"/>
</dbReference>
<dbReference type="EMBL" id="NIRR01000023">
    <property type="protein sequence ID" value="OWP62530.1"/>
    <property type="molecule type" value="Genomic_DNA"/>
</dbReference>
<dbReference type="InterPro" id="IPR036942">
    <property type="entry name" value="Beta-barrel_TonB_sf"/>
</dbReference>
<evidence type="ECO:0000256" key="4">
    <source>
        <dbReference type="ARBA" id="ARBA00022692"/>
    </source>
</evidence>
<dbReference type="Proteomes" id="UP000197277">
    <property type="component" value="Unassembled WGS sequence"/>
</dbReference>
<dbReference type="OrthoDB" id="905812at2"/>
<keyword evidence="12" id="KW-1185">Reference proteome</keyword>
<evidence type="ECO:0000256" key="3">
    <source>
        <dbReference type="ARBA" id="ARBA00022452"/>
    </source>
</evidence>
<keyword evidence="5" id="KW-0732">Signal</keyword>
<name>A0A2D0AFM6_9BACT</name>
<feature type="compositionally biased region" description="Polar residues" evidence="8">
    <location>
        <begin position="543"/>
        <end position="556"/>
    </location>
</feature>
<dbReference type="GO" id="GO:0044718">
    <property type="term" value="P:siderophore transmembrane transport"/>
    <property type="evidence" value="ECO:0007669"/>
    <property type="project" value="TreeGrafter"/>
</dbReference>
<feature type="domain" description="TonB-dependent receptor plug" evidence="9">
    <location>
        <begin position="246"/>
        <end position="319"/>
    </location>
</feature>
<evidence type="ECO:0000259" key="9">
    <source>
        <dbReference type="Pfam" id="PF07715"/>
    </source>
</evidence>
<dbReference type="PANTHER" id="PTHR30069">
    <property type="entry name" value="TONB-DEPENDENT OUTER MEMBRANE RECEPTOR"/>
    <property type="match status" value="1"/>
</dbReference>
<feature type="region of interest" description="Disordered" evidence="8">
    <location>
        <begin position="1"/>
        <end position="31"/>
    </location>
</feature>
<comment type="caution">
    <text evidence="11">The sequence shown here is derived from an EMBL/GenBank/DDBJ whole genome shotgun (WGS) entry which is preliminary data.</text>
</comment>
<dbReference type="Gene3D" id="2.60.40.1120">
    <property type="entry name" value="Carboxypeptidase-like, regulatory domain"/>
    <property type="match status" value="1"/>
</dbReference>
<evidence type="ECO:0000256" key="1">
    <source>
        <dbReference type="ARBA" id="ARBA00004571"/>
    </source>
</evidence>
<feature type="domain" description="Outer membrane protein beta-barrel" evidence="10">
    <location>
        <begin position="507"/>
        <end position="890"/>
    </location>
</feature>
<sequence length="914" mass="98640">MLPLNGSPPRPIPQAPPSRQSGRVGGPSRKPRFPTAARCIWGSWHPPGGGLCPCTSRLNCWQLCHPGGTAAAGNGLSLPDFSSNTSSTMTSSSTFGRTLRGLGFLTVLFPLAATAQQQPTGYVAGTLLDQSTGQALPFTSVVVLRAQDSSFVAGAETLENGSFRLEKLGLGSYLLKTSAIGYQGFRRAVNLTTAAPGVQLGVIKLTSTTTQLKGVTVTGERATVENEPGKRVINVEKDLASVGGMATDVLRNVPSVAVDAGGSVSLRGSSNLTILIDGKPSGGSNGGPGLRLDQIPASRIASIEVMTNPSAKYDAQGTGVINIILKKQTKNGVNGTASLLGGTRDKYNASLSLNRKQGPANLSLSYNRQDETYRELVRNSQTSGLVTTRQDGTGLERNFSHSLDLGLNYELNKEQSLSLSVNPTWQQEANRAEQRLSTTRPNEPTTTQQGVQQLDVDVRILQNVANYRRTWEQHPGRELTATAGAVLIGADVPVTQTLESGALTSWRQQTDVKAQIYFSQLDFTLPLAHDKGKLETGLKVEQQRSQGNSDLFSQQPDAPGGYLRDPARSLAYDYRQTVPAAYATYQRGWANHWNAQAGLRTEYTRVNGAVEGGLGQFDLDYLGLFPTASVSHRFGQRDTAKANEQPQQLSFSYARRLNRPGFMQQLAVPIYQDPRFYRLGNPTLRAEFSHNLELGHQLNLPGGAEITTTLFGRFTNNSIQRLRDVDTVATNRNPAAGLVLVETYRNLGNTTNVGLELTWSQPITAWWKVQANGSIYRAQLQTNALDAGSRRALSGTVRLNQNFSPTPALDVQLTGSYRSATLTAQGRQLATGGLEVALRQRLWQNRAALTLRVSDLLNTQVRRAEVNSPELQSTLYTKPETRVGWLGFTWYIGASKAKAGRIEAAPAGGGGFGG</sequence>
<evidence type="ECO:0000259" key="10">
    <source>
        <dbReference type="Pfam" id="PF14905"/>
    </source>
</evidence>
<feature type="region of interest" description="Disordered" evidence="8">
    <location>
        <begin position="423"/>
        <end position="450"/>
    </location>
</feature>
<dbReference type="InterPro" id="IPR013784">
    <property type="entry name" value="Carb-bd-like_fold"/>
</dbReference>
<evidence type="ECO:0000313" key="12">
    <source>
        <dbReference type="Proteomes" id="UP000197277"/>
    </source>
</evidence>
<dbReference type="AlphaFoldDB" id="A0A2D0AFM6"/>
<organism evidence="11 12">
    <name type="scientific">Hymenobacter amundsenii</name>
    <dbReference type="NCBI Taxonomy" id="2006685"/>
    <lineage>
        <taxon>Bacteria</taxon>
        <taxon>Pseudomonadati</taxon>
        <taxon>Bacteroidota</taxon>
        <taxon>Cytophagia</taxon>
        <taxon>Cytophagales</taxon>
        <taxon>Hymenobacteraceae</taxon>
        <taxon>Hymenobacter</taxon>
    </lineage>
</organism>
<reference evidence="11 12" key="1">
    <citation type="submission" date="2017-06" db="EMBL/GenBank/DDBJ databases">
        <title>Hymenobacter amundsenii sp. nov. isolated from regoliths in Antarctica.</title>
        <authorList>
            <person name="Sedlacek I."/>
            <person name="Kralova S."/>
            <person name="Pantucek R."/>
            <person name="Svec P."/>
            <person name="Holochova P."/>
            <person name="Stankova E."/>
            <person name="Vrbovska V."/>
            <person name="Busse H.-J."/>
        </authorList>
    </citation>
    <scope>NUCLEOTIDE SEQUENCE [LARGE SCALE GENOMIC DNA]</scope>
    <source>
        <strain evidence="11 12">CCM 8682</strain>
    </source>
</reference>
<dbReference type="GO" id="GO:0015344">
    <property type="term" value="F:siderophore uptake transmembrane transporter activity"/>
    <property type="evidence" value="ECO:0007669"/>
    <property type="project" value="TreeGrafter"/>
</dbReference>
<keyword evidence="6" id="KW-0472">Membrane</keyword>
<evidence type="ECO:0000256" key="6">
    <source>
        <dbReference type="ARBA" id="ARBA00023136"/>
    </source>
</evidence>
<keyword evidence="3" id="KW-1134">Transmembrane beta strand</keyword>
<evidence type="ECO:0000256" key="8">
    <source>
        <dbReference type="SAM" id="MobiDB-lite"/>
    </source>
</evidence>
<evidence type="ECO:0000256" key="5">
    <source>
        <dbReference type="ARBA" id="ARBA00022729"/>
    </source>
</evidence>
<evidence type="ECO:0000256" key="2">
    <source>
        <dbReference type="ARBA" id="ARBA00022448"/>
    </source>
</evidence>
<dbReference type="InterPro" id="IPR012910">
    <property type="entry name" value="Plug_dom"/>
</dbReference>
<dbReference type="Pfam" id="PF14905">
    <property type="entry name" value="OMP_b-brl_3"/>
    <property type="match status" value="1"/>
</dbReference>
<protein>
    <recommendedName>
        <fullName evidence="13">TonB-dependent receptor</fullName>
    </recommendedName>
</protein>
<comment type="subcellular location">
    <subcellularLocation>
        <location evidence="1">Cell outer membrane</location>
        <topology evidence="1">Multi-pass membrane protein</topology>
    </subcellularLocation>
</comment>
<evidence type="ECO:0000256" key="7">
    <source>
        <dbReference type="ARBA" id="ARBA00023237"/>
    </source>
</evidence>
<dbReference type="Gene3D" id="2.170.130.10">
    <property type="entry name" value="TonB-dependent receptor, plug domain"/>
    <property type="match status" value="1"/>
</dbReference>
<accession>A0A2D0AFM6</accession>
<dbReference type="GO" id="GO:0030246">
    <property type="term" value="F:carbohydrate binding"/>
    <property type="evidence" value="ECO:0007669"/>
    <property type="project" value="InterPro"/>
</dbReference>
<dbReference type="InterPro" id="IPR037066">
    <property type="entry name" value="Plug_dom_sf"/>
</dbReference>
<dbReference type="Pfam" id="PF13620">
    <property type="entry name" value="CarboxypepD_reg"/>
    <property type="match status" value="1"/>
</dbReference>
<gene>
    <name evidence="11" type="ORF">CDA63_13560</name>
</gene>
<evidence type="ECO:0000313" key="11">
    <source>
        <dbReference type="EMBL" id="OWP62530.1"/>
    </source>
</evidence>
<dbReference type="SUPFAM" id="SSF49452">
    <property type="entry name" value="Starch-binding domain-like"/>
    <property type="match status" value="1"/>
</dbReference>
<proteinExistence type="predicted"/>
<evidence type="ECO:0008006" key="13">
    <source>
        <dbReference type="Google" id="ProtNLM"/>
    </source>
</evidence>
<dbReference type="SUPFAM" id="SSF56935">
    <property type="entry name" value="Porins"/>
    <property type="match status" value="1"/>
</dbReference>
<feature type="region of interest" description="Disordered" evidence="8">
    <location>
        <begin position="539"/>
        <end position="564"/>
    </location>
</feature>
<dbReference type="PANTHER" id="PTHR30069:SF29">
    <property type="entry name" value="HEMOGLOBIN AND HEMOGLOBIN-HAPTOGLOBIN-BINDING PROTEIN 1-RELATED"/>
    <property type="match status" value="1"/>
</dbReference>
<feature type="compositionally biased region" description="Pro residues" evidence="8">
    <location>
        <begin position="1"/>
        <end position="16"/>
    </location>
</feature>
<dbReference type="GO" id="GO:0009279">
    <property type="term" value="C:cell outer membrane"/>
    <property type="evidence" value="ECO:0007669"/>
    <property type="project" value="UniProtKB-SubCell"/>
</dbReference>
<keyword evidence="4" id="KW-0812">Transmembrane</keyword>
<keyword evidence="2" id="KW-0813">Transport</keyword>